<keyword evidence="3" id="KW-0808">Transferase</keyword>
<dbReference type="GO" id="GO:0032259">
    <property type="term" value="P:methylation"/>
    <property type="evidence" value="ECO:0007669"/>
    <property type="project" value="UniProtKB-KW"/>
</dbReference>
<keyword evidence="2" id="KW-0489">Methyltransferase</keyword>
<dbReference type="SUPFAM" id="SSF53335">
    <property type="entry name" value="S-adenosyl-L-methionine-dependent methyltransferases"/>
    <property type="match status" value="1"/>
</dbReference>
<evidence type="ECO:0000313" key="5">
    <source>
        <dbReference type="EMBL" id="KAL3815994.1"/>
    </source>
</evidence>
<proteinExistence type="inferred from homology"/>
<feature type="compositionally biased region" description="Acidic residues" evidence="4">
    <location>
        <begin position="144"/>
        <end position="184"/>
    </location>
</feature>
<reference evidence="5 6" key="1">
    <citation type="submission" date="2024-10" db="EMBL/GenBank/DDBJ databases">
        <title>Updated reference genomes for cyclostephanoid diatoms.</title>
        <authorList>
            <person name="Roberts W.R."/>
            <person name="Alverson A.J."/>
        </authorList>
    </citation>
    <scope>NUCLEOTIDE SEQUENCE [LARGE SCALE GENOMIC DNA]</scope>
    <source>
        <strain evidence="5 6">AJA228-03</strain>
    </source>
</reference>
<accession>A0ABD3RSS3</accession>
<dbReference type="InterPro" id="IPR051419">
    <property type="entry name" value="Lys/N-term_MeTrsfase_sf"/>
</dbReference>
<dbReference type="PANTHER" id="PTHR12176:SF80">
    <property type="entry name" value="EEF1A LYSINE METHYLTRANSFERASE 4"/>
    <property type="match status" value="1"/>
</dbReference>
<dbReference type="GO" id="GO:0008168">
    <property type="term" value="F:methyltransferase activity"/>
    <property type="evidence" value="ECO:0007669"/>
    <property type="project" value="UniProtKB-KW"/>
</dbReference>
<evidence type="ECO:0000256" key="4">
    <source>
        <dbReference type="SAM" id="MobiDB-lite"/>
    </source>
</evidence>
<evidence type="ECO:0000313" key="6">
    <source>
        <dbReference type="Proteomes" id="UP001530377"/>
    </source>
</evidence>
<dbReference type="InterPro" id="IPR029063">
    <property type="entry name" value="SAM-dependent_MTases_sf"/>
</dbReference>
<evidence type="ECO:0000256" key="3">
    <source>
        <dbReference type="ARBA" id="ARBA00022679"/>
    </source>
</evidence>
<evidence type="ECO:0008006" key="7">
    <source>
        <dbReference type="Google" id="ProtNLM"/>
    </source>
</evidence>
<protein>
    <recommendedName>
        <fullName evidence="7">Methyltransferase type 11 domain-containing protein</fullName>
    </recommendedName>
</protein>
<comment type="caution">
    <text evidence="5">The sequence shown here is derived from an EMBL/GenBank/DDBJ whole genome shotgun (WGS) entry which is preliminary data.</text>
</comment>
<dbReference type="EMBL" id="JALLPB020000170">
    <property type="protein sequence ID" value="KAL3815994.1"/>
    <property type="molecule type" value="Genomic_DNA"/>
</dbReference>
<comment type="similarity">
    <text evidence="1">Belongs to the methyltransferase superfamily.</text>
</comment>
<dbReference type="PANTHER" id="PTHR12176">
    <property type="entry name" value="SAM-DEPENDENT METHYLTRANSFERASE SUPERFAMILY PROTEIN"/>
    <property type="match status" value="1"/>
</dbReference>
<dbReference type="Gene3D" id="3.40.50.150">
    <property type="entry name" value="Vaccinia Virus protein VP39"/>
    <property type="match status" value="1"/>
</dbReference>
<sequence>MKRKGNAGAAIRPGEGVDETDDRNLKDLLLNNKRRQRGEEDVTGGIANDDTPSPRSSGTSEECPAPKYGSREYWDARYKSHVSDAQSANDAASGVDGDGCVMDGVWISKEAMKPGHEWYFSYDELRPLIMPLIFGGDEGSVGDHDDDEDAESWVEEEGDDGDDGEGTDEDDGDDDSIIAEDESGETGVTLQSRCEEKSDNTNKAMDGACDTAHMPKRVLEVGCGDRPLGMSLASDLISMHAGMGTDARLLVEEITCIDYSDIVVRKLNGQRLDGHVCNPSNDESTLKTTDKLQPIFRTIDARSLPFLSNTYDLVLEKGTLDAMLSDEEEGLSNCIKIVKEMARVTSDGGAIFIVSHLNANEAKGMSWLEDVVFNGLKEEFLMRRQWNRNGEASQVISLDENAKAKAPRNDNDYNEDDKEYIWSVEVHGGGGQHLDANGEEIDDTNEDAVYGPAVYIVKKKSVPAAIAKELFGKKKGRLAKEGVGENEEEVELAEMPPVKLTFMTYDDD</sequence>
<name>A0ABD3RSS3_9STRA</name>
<organism evidence="5 6">
    <name type="scientific">Cyclostephanos tholiformis</name>
    <dbReference type="NCBI Taxonomy" id="382380"/>
    <lineage>
        <taxon>Eukaryota</taxon>
        <taxon>Sar</taxon>
        <taxon>Stramenopiles</taxon>
        <taxon>Ochrophyta</taxon>
        <taxon>Bacillariophyta</taxon>
        <taxon>Coscinodiscophyceae</taxon>
        <taxon>Thalassiosirophycidae</taxon>
        <taxon>Stephanodiscales</taxon>
        <taxon>Stephanodiscaceae</taxon>
        <taxon>Cyclostephanos</taxon>
    </lineage>
</organism>
<keyword evidence="6" id="KW-1185">Reference proteome</keyword>
<feature type="compositionally biased region" description="Polar residues" evidence="4">
    <location>
        <begin position="50"/>
        <end position="60"/>
    </location>
</feature>
<dbReference type="Proteomes" id="UP001530377">
    <property type="component" value="Unassembled WGS sequence"/>
</dbReference>
<evidence type="ECO:0000256" key="2">
    <source>
        <dbReference type="ARBA" id="ARBA00022603"/>
    </source>
</evidence>
<dbReference type="CDD" id="cd02440">
    <property type="entry name" value="AdoMet_MTases"/>
    <property type="match status" value="1"/>
</dbReference>
<dbReference type="AlphaFoldDB" id="A0ABD3RSS3"/>
<gene>
    <name evidence="5" type="ORF">ACHAXA_010654</name>
</gene>
<feature type="region of interest" description="Disordered" evidence="4">
    <location>
        <begin position="137"/>
        <end position="208"/>
    </location>
</feature>
<feature type="region of interest" description="Disordered" evidence="4">
    <location>
        <begin position="1"/>
        <end position="68"/>
    </location>
</feature>
<evidence type="ECO:0000256" key="1">
    <source>
        <dbReference type="ARBA" id="ARBA00008361"/>
    </source>
</evidence>